<dbReference type="STRING" id="238.BBD35_13055"/>
<keyword evidence="4" id="KW-0645">Protease</keyword>
<dbReference type="NCBIfam" id="TIGR00666">
    <property type="entry name" value="PBP4"/>
    <property type="match status" value="1"/>
</dbReference>
<dbReference type="OrthoDB" id="9802627at2"/>
<proteinExistence type="inferred from homology"/>
<evidence type="ECO:0000313" key="5">
    <source>
        <dbReference type="Proteomes" id="UP000188947"/>
    </source>
</evidence>
<keyword evidence="4" id="KW-0121">Carboxypeptidase</keyword>
<dbReference type="PANTHER" id="PTHR30023">
    <property type="entry name" value="D-ALANYL-D-ALANINE CARBOXYPEPTIDASE"/>
    <property type="match status" value="1"/>
</dbReference>
<comment type="similarity">
    <text evidence="1">Belongs to the peptidase S13 family.</text>
</comment>
<keyword evidence="3" id="KW-0732">Signal</keyword>
<dbReference type="InterPro" id="IPR000667">
    <property type="entry name" value="Peptidase_S13"/>
</dbReference>
<reference evidence="4 5" key="1">
    <citation type="submission" date="2016-11" db="EMBL/GenBank/DDBJ databases">
        <title>Genome sequence and comparative genomic analysis of clinical strain Elizabethkingia meningoseptica 61421 PRCM.</title>
        <authorList>
            <person name="Wang M."/>
            <person name="Hu S."/>
            <person name="Cao L."/>
            <person name="Jiang T."/>
            <person name="Zhou Y."/>
            <person name="Ming D."/>
        </authorList>
    </citation>
    <scope>NUCLEOTIDE SEQUENCE [LARGE SCALE GENOMIC DNA]</scope>
    <source>
        <strain evidence="4 5">61421 PRCM</strain>
    </source>
</reference>
<feature type="signal peptide" evidence="3">
    <location>
        <begin position="1"/>
        <end position="20"/>
    </location>
</feature>
<dbReference type="RefSeq" id="WP_069214272.1">
    <property type="nucleotide sequence ID" value="NZ_CP016378.1"/>
</dbReference>
<accession>A0A1V3TZ81</accession>
<gene>
    <name evidence="4" type="ORF">BMF97_13735</name>
</gene>
<evidence type="ECO:0000256" key="3">
    <source>
        <dbReference type="SAM" id="SignalP"/>
    </source>
</evidence>
<organism evidence="4 5">
    <name type="scientific">Elizabethkingia meningoseptica</name>
    <name type="common">Chryseobacterium meningosepticum</name>
    <dbReference type="NCBI Taxonomy" id="238"/>
    <lineage>
        <taxon>Bacteria</taxon>
        <taxon>Pseudomonadati</taxon>
        <taxon>Bacteroidota</taxon>
        <taxon>Flavobacteriia</taxon>
        <taxon>Flavobacteriales</taxon>
        <taxon>Weeksellaceae</taxon>
        <taxon>Elizabethkingia</taxon>
    </lineage>
</organism>
<dbReference type="Proteomes" id="UP000188947">
    <property type="component" value="Unassembled WGS sequence"/>
</dbReference>
<dbReference type="AlphaFoldDB" id="A0A1V3TZ81"/>
<name>A0A1V3TZ81_ELIME</name>
<evidence type="ECO:0000256" key="2">
    <source>
        <dbReference type="ARBA" id="ARBA00022801"/>
    </source>
</evidence>
<sequence>MNLVKLFSGNLLLFTSFLLAQTSVPTYYPQVYAEQQLVGKEMTAEKSLLSPKDQLDTELTRIQSDPVLRYAKWGFAVYDPQTNKMITCYNEGTPLVPASTTKLLTTDTAYALFGKKYQWSTQLEYSGNISPEGVLEGNLYIIGSGDPSLGSNHAGADSYWAVISNFKDAINRAGIKRVNGEIVIESGVFKSAETILPPNIVWLEHNNYYLPVGNTQNINPQNEKMVVKAKRPASSEKSYYYISPYSKQLVYAEKFEGNSYLSGKLPDAPAYLANNLRASLLKSGVGVTGKVVSRTIDAAPEERVFLAEQKSPTLEDIIYYTNQNSSNVFAEAILRVSGFYTNGDMSLDSGRSAVTSHLSSIGFDFAGLNYADGSGLSKSNTVTPLAHVKFLAQLMKQPYFKPYFESLPIAGNSGTLKRMFLYNEANGQIFAKTGTLNRVKTLAGYIKTRTGKTLTFSLMINNYSGSVDQVKRKMEQLLEPTLQL</sequence>
<comment type="caution">
    <text evidence="4">The sequence shown here is derived from an EMBL/GenBank/DDBJ whole genome shotgun (WGS) entry which is preliminary data.</text>
</comment>
<dbReference type="SUPFAM" id="SSF56601">
    <property type="entry name" value="beta-lactamase/transpeptidase-like"/>
    <property type="match status" value="1"/>
</dbReference>
<keyword evidence="2" id="KW-0378">Hydrolase</keyword>
<dbReference type="PRINTS" id="PR00922">
    <property type="entry name" value="DADACBPTASE3"/>
</dbReference>
<dbReference type="EMBL" id="MPOG01000014">
    <property type="protein sequence ID" value="OOH94404.1"/>
    <property type="molecule type" value="Genomic_DNA"/>
</dbReference>
<keyword evidence="5" id="KW-1185">Reference proteome</keyword>
<evidence type="ECO:0000313" key="4">
    <source>
        <dbReference type="EMBL" id="OOH94404.1"/>
    </source>
</evidence>
<dbReference type="PANTHER" id="PTHR30023:SF0">
    <property type="entry name" value="PENICILLIN-SENSITIVE CARBOXYPEPTIDASE A"/>
    <property type="match status" value="1"/>
</dbReference>
<dbReference type="eggNOG" id="COG2027">
    <property type="taxonomic scope" value="Bacteria"/>
</dbReference>
<dbReference type="Gene3D" id="3.40.710.10">
    <property type="entry name" value="DD-peptidase/beta-lactamase superfamily"/>
    <property type="match status" value="2"/>
</dbReference>
<dbReference type="GO" id="GO:0000270">
    <property type="term" value="P:peptidoglycan metabolic process"/>
    <property type="evidence" value="ECO:0007669"/>
    <property type="project" value="TreeGrafter"/>
</dbReference>
<protein>
    <submittedName>
        <fullName evidence="4">D-alanyl-D-alanine carboxypeptidase/D-alanyl-D-alanine-endopeptidase</fullName>
    </submittedName>
</protein>
<dbReference type="Pfam" id="PF02113">
    <property type="entry name" value="Peptidase_S13"/>
    <property type="match status" value="2"/>
</dbReference>
<dbReference type="GO" id="GO:0004185">
    <property type="term" value="F:serine-type carboxypeptidase activity"/>
    <property type="evidence" value="ECO:0007669"/>
    <property type="project" value="InterPro"/>
</dbReference>
<dbReference type="GO" id="GO:0006508">
    <property type="term" value="P:proteolysis"/>
    <property type="evidence" value="ECO:0007669"/>
    <property type="project" value="InterPro"/>
</dbReference>
<dbReference type="InterPro" id="IPR012338">
    <property type="entry name" value="Beta-lactam/transpept-like"/>
</dbReference>
<feature type="chain" id="PRO_5010747898" evidence="3">
    <location>
        <begin position="21"/>
        <end position="484"/>
    </location>
</feature>
<evidence type="ECO:0000256" key="1">
    <source>
        <dbReference type="ARBA" id="ARBA00006096"/>
    </source>
</evidence>